<accession>A0A4U6STV0</accession>
<dbReference type="Proteomes" id="UP000298652">
    <property type="component" value="Chromosome 9"/>
</dbReference>
<proteinExistence type="predicted"/>
<dbReference type="Gramene" id="TKV92179">
    <property type="protein sequence ID" value="TKV92179"/>
    <property type="gene ID" value="SEVIR_9G147201v2"/>
</dbReference>
<name>A0A4U6STV0_SETVI</name>
<dbReference type="EMBL" id="CM016560">
    <property type="protein sequence ID" value="TKV92179.1"/>
    <property type="molecule type" value="Genomic_DNA"/>
</dbReference>
<sequence>MSSTSSAPRACPSSTRSRFEWSVPAAPRSSSGHSRTLLAMCYTVSQESRRGTAAIPRSALENDGADDRKVYLTTCRCLIGCRAVP</sequence>
<evidence type="ECO:0000313" key="3">
    <source>
        <dbReference type="Proteomes" id="UP000298652"/>
    </source>
</evidence>
<gene>
    <name evidence="2" type="ORF">SEVIR_9G147201v2</name>
</gene>
<keyword evidence="3" id="KW-1185">Reference proteome</keyword>
<organism evidence="2 3">
    <name type="scientific">Setaria viridis</name>
    <name type="common">Green bristlegrass</name>
    <name type="synonym">Setaria italica subsp. viridis</name>
    <dbReference type="NCBI Taxonomy" id="4556"/>
    <lineage>
        <taxon>Eukaryota</taxon>
        <taxon>Viridiplantae</taxon>
        <taxon>Streptophyta</taxon>
        <taxon>Embryophyta</taxon>
        <taxon>Tracheophyta</taxon>
        <taxon>Spermatophyta</taxon>
        <taxon>Magnoliopsida</taxon>
        <taxon>Liliopsida</taxon>
        <taxon>Poales</taxon>
        <taxon>Poaceae</taxon>
        <taxon>PACMAD clade</taxon>
        <taxon>Panicoideae</taxon>
        <taxon>Panicodae</taxon>
        <taxon>Paniceae</taxon>
        <taxon>Cenchrinae</taxon>
        <taxon>Setaria</taxon>
    </lineage>
</organism>
<evidence type="ECO:0000256" key="1">
    <source>
        <dbReference type="SAM" id="MobiDB-lite"/>
    </source>
</evidence>
<evidence type="ECO:0000313" key="2">
    <source>
        <dbReference type="EMBL" id="TKV92179.1"/>
    </source>
</evidence>
<feature type="region of interest" description="Disordered" evidence="1">
    <location>
        <begin position="1"/>
        <end position="32"/>
    </location>
</feature>
<reference evidence="2" key="1">
    <citation type="submission" date="2019-03" db="EMBL/GenBank/DDBJ databases">
        <title>WGS assembly of Setaria viridis.</title>
        <authorList>
            <person name="Huang P."/>
            <person name="Jenkins J."/>
            <person name="Grimwood J."/>
            <person name="Barry K."/>
            <person name="Healey A."/>
            <person name="Mamidi S."/>
            <person name="Sreedasyam A."/>
            <person name="Shu S."/>
            <person name="Feldman M."/>
            <person name="Wu J."/>
            <person name="Yu Y."/>
            <person name="Chen C."/>
            <person name="Johnson J."/>
            <person name="Rokhsar D."/>
            <person name="Baxter I."/>
            <person name="Schmutz J."/>
            <person name="Brutnell T."/>
            <person name="Kellogg E."/>
        </authorList>
    </citation>
    <scope>NUCLEOTIDE SEQUENCE [LARGE SCALE GENOMIC DNA]</scope>
</reference>
<protein>
    <submittedName>
        <fullName evidence="2">Uncharacterized protein</fullName>
    </submittedName>
</protein>
<dbReference type="AlphaFoldDB" id="A0A4U6STV0"/>
<feature type="compositionally biased region" description="Polar residues" evidence="1">
    <location>
        <begin position="1"/>
        <end position="16"/>
    </location>
</feature>